<reference evidence="3 4" key="1">
    <citation type="submission" date="2019-06" db="EMBL/GenBank/DDBJ databases">
        <title>Flavobacterium sp. MaA-Y11 from geoumgang.</title>
        <authorList>
            <person name="Jeong S."/>
        </authorList>
    </citation>
    <scope>NUCLEOTIDE SEQUENCE [LARGE SCALE GENOMIC DNA]</scope>
    <source>
        <strain evidence="3 4">MaA-Y11</strain>
    </source>
</reference>
<feature type="transmembrane region" description="Helical" evidence="1">
    <location>
        <begin position="369"/>
        <end position="388"/>
    </location>
</feature>
<name>A0A501QIJ6_9FLAO</name>
<dbReference type="EMBL" id="VFJE01000050">
    <property type="protein sequence ID" value="TPD71975.1"/>
    <property type="molecule type" value="Genomic_DNA"/>
</dbReference>
<feature type="domain" description="DUF4178" evidence="2">
    <location>
        <begin position="54"/>
        <end position="186"/>
    </location>
</feature>
<comment type="caution">
    <text evidence="3">The sequence shown here is derived from an EMBL/GenBank/DDBJ whole genome shotgun (WGS) entry which is preliminary data.</text>
</comment>
<dbReference type="Pfam" id="PF13785">
    <property type="entry name" value="DUF4178"/>
    <property type="match status" value="1"/>
</dbReference>
<dbReference type="OrthoDB" id="713199at2"/>
<dbReference type="RefSeq" id="WP_139998935.1">
    <property type="nucleotide sequence ID" value="NZ_VFJE01000050.1"/>
</dbReference>
<dbReference type="InterPro" id="IPR025235">
    <property type="entry name" value="DUF4178"/>
</dbReference>
<keyword evidence="4" id="KW-1185">Reference proteome</keyword>
<sequence length="407" mass="46932">MHIACKKCGTTTSIESSFEVKYFGCPNCRSLFEIKEELTFVKEFDSKPLNPILKIGSKGIIEGDEYEIISMFIKKFHAIHYWREYTLKSKDDHYLYLSESEGHWILLEEIQDKFDASRKFKRLTYNNVTYDLYENTHCRVESAYGFFDAEIPKSEIQIIEYIKPPYIVSIEKLGKEEKTYLGRHISRRELKKAFGNPELPGKFGVGSVQPFLFSFYNVAIIFCCTAILILLTQLFVNNSRSETEVFSKTFSFTEYNNKDFVSESFTLEGGSAPLSVLIHSEVDNSWANAQVTLVNEKTNEEESASQDIEYYHGNTDGENWSEGDRSEEFNICGVGEGKYHLVITPQKQPDDTLNDRITVKAVWKSPSMWNFFISILVMGIILGIIFFANKSFETTRWSTSDFSPFNE</sequence>
<organism evidence="3 4">
    <name type="scientific">Flavobacterium microcysteis</name>
    <dbReference type="NCBI Taxonomy" id="2596891"/>
    <lineage>
        <taxon>Bacteria</taxon>
        <taxon>Pseudomonadati</taxon>
        <taxon>Bacteroidota</taxon>
        <taxon>Flavobacteriia</taxon>
        <taxon>Flavobacteriales</taxon>
        <taxon>Flavobacteriaceae</taxon>
        <taxon>Flavobacterium</taxon>
    </lineage>
</organism>
<protein>
    <submittedName>
        <fullName evidence="3">DUF4178 domain-containing protein</fullName>
    </submittedName>
</protein>
<evidence type="ECO:0000256" key="1">
    <source>
        <dbReference type="SAM" id="Phobius"/>
    </source>
</evidence>
<keyword evidence="1" id="KW-1133">Transmembrane helix</keyword>
<keyword evidence="1" id="KW-0812">Transmembrane</keyword>
<dbReference type="Proteomes" id="UP000319175">
    <property type="component" value="Unassembled WGS sequence"/>
</dbReference>
<evidence type="ECO:0000313" key="3">
    <source>
        <dbReference type="EMBL" id="TPD71975.1"/>
    </source>
</evidence>
<feature type="transmembrane region" description="Helical" evidence="1">
    <location>
        <begin position="211"/>
        <end position="231"/>
    </location>
</feature>
<proteinExistence type="predicted"/>
<accession>A0A501QIJ6</accession>
<keyword evidence="1" id="KW-0472">Membrane</keyword>
<evidence type="ECO:0000313" key="4">
    <source>
        <dbReference type="Proteomes" id="UP000319175"/>
    </source>
</evidence>
<dbReference type="AlphaFoldDB" id="A0A501QIJ6"/>
<evidence type="ECO:0000259" key="2">
    <source>
        <dbReference type="Pfam" id="PF13785"/>
    </source>
</evidence>
<gene>
    <name evidence="3" type="ORF">FJA49_03580</name>
</gene>